<dbReference type="OrthoDB" id="1435333at2759"/>
<feature type="domain" description="Reverse transcriptase" evidence="1">
    <location>
        <begin position="7"/>
        <end position="72"/>
    </location>
</feature>
<dbReference type="InterPro" id="IPR000477">
    <property type="entry name" value="RT_dom"/>
</dbReference>
<dbReference type="AlphaFoldDB" id="A0A6J1CVL8"/>
<dbReference type="KEGG" id="mcha:111015185"/>
<keyword evidence="2" id="KW-1185">Reference proteome</keyword>
<evidence type="ECO:0000259" key="1">
    <source>
        <dbReference type="Pfam" id="PF00078"/>
    </source>
</evidence>
<accession>A0A6J1CVL8</accession>
<evidence type="ECO:0000313" key="3">
    <source>
        <dbReference type="RefSeq" id="XP_022145825.1"/>
    </source>
</evidence>
<dbReference type="Pfam" id="PF00078">
    <property type="entry name" value="RVT_1"/>
    <property type="match status" value="1"/>
</dbReference>
<gene>
    <name evidence="3" type="primary">LOC111015185</name>
</gene>
<dbReference type="PANTHER" id="PTHR31635">
    <property type="entry name" value="REVERSE TRANSCRIPTASE DOMAIN-CONTAINING PROTEIN-RELATED"/>
    <property type="match status" value="1"/>
</dbReference>
<organism evidence="2 3">
    <name type="scientific">Momordica charantia</name>
    <name type="common">Bitter gourd</name>
    <name type="synonym">Balsam pear</name>
    <dbReference type="NCBI Taxonomy" id="3673"/>
    <lineage>
        <taxon>Eukaryota</taxon>
        <taxon>Viridiplantae</taxon>
        <taxon>Streptophyta</taxon>
        <taxon>Embryophyta</taxon>
        <taxon>Tracheophyta</taxon>
        <taxon>Spermatophyta</taxon>
        <taxon>Magnoliopsida</taxon>
        <taxon>eudicotyledons</taxon>
        <taxon>Gunneridae</taxon>
        <taxon>Pentapetalae</taxon>
        <taxon>rosids</taxon>
        <taxon>fabids</taxon>
        <taxon>Cucurbitales</taxon>
        <taxon>Cucurbitaceae</taxon>
        <taxon>Momordiceae</taxon>
        <taxon>Momordica</taxon>
    </lineage>
</organism>
<reference evidence="3" key="1">
    <citation type="submission" date="2025-08" db="UniProtKB">
        <authorList>
            <consortium name="RefSeq"/>
        </authorList>
    </citation>
    <scope>IDENTIFICATION</scope>
    <source>
        <strain evidence="3">OHB3-1</strain>
    </source>
</reference>
<sequence>MKHLLPHTISDEQSAFVAGGQILDASLIANELIEEWDRQQKKGAVIKLDIEKAFDKVDWDFLDDLLKAKGFVVDVFSRLMSLSARNNHIRGFDLGENSLNIQHLQFVDDTILFSTYDDFSLKNLLSVIRSFEEASRLNVNKQKSEILGINLTDIKHFTIAAMYSVKKDPGLHPTSVFPFMASLELSLSGTL</sequence>
<dbReference type="Proteomes" id="UP000504603">
    <property type="component" value="Unplaced"/>
</dbReference>
<evidence type="ECO:0000313" key="2">
    <source>
        <dbReference type="Proteomes" id="UP000504603"/>
    </source>
</evidence>
<proteinExistence type="predicted"/>
<dbReference type="RefSeq" id="XP_022145825.1">
    <property type="nucleotide sequence ID" value="XM_022290133.1"/>
</dbReference>
<dbReference type="GeneID" id="111015185"/>
<dbReference type="PANTHER" id="PTHR31635:SF196">
    <property type="entry name" value="REVERSE TRANSCRIPTASE DOMAIN-CONTAINING PROTEIN-RELATED"/>
    <property type="match status" value="1"/>
</dbReference>
<name>A0A6J1CVL8_MOMCH</name>
<protein>
    <submittedName>
        <fullName evidence="3">Uncharacterized protein LOC111015185</fullName>
    </submittedName>
</protein>